<proteinExistence type="predicted"/>
<sequence>MVHLSVRVWSSSDALDEVTKRSYTVDPSATILDVKTLVWRFSPNLNLVPRCQTMKYRFQVLQDDLVLDTLQTRDVSLEVLVDASKKAVEEPPVSYLPVRYVFDYRFSLDPMDSRVPYRGIIGSMKTYVAEMVRLKEENILLKLEENGEHLDPQKLLSDYLGLDLPPKDYTLVIKVESLVPLEEQSENDHSINVITIANNILEDNVFKVDLEHTTIGDLKKEMTHRYIPQEKYGFSPLDPNRIKAIALGRLLLDEEKVGEIFDFDSLTQPSFHVVISALSAEERDEARKARGNGNIELISNTPLTSSSNNPESNLKFTVCSTNGEYGTVELSTDHYRISDENISFSRDAIRQIEATLGHGLILPRIETEVIRETTRTEARPTHDAENPEELPQRQPEHYPGPPLAQPVGRIRQMDFYLNINGQQVTAEELAAFFSWMNQSSRALYTGARRIYERNTHKRLFKLLILVSKHVLIFNLSVYMFGLNHEISYSYMVIFLLLFVLSRKDILDQVHTIIVEDLPESTNRTLTTVTVGSRTIGHAVRFAKEALYQRLIYLGIGNNREGLIDPLASQPSEEQLGSLRNKIQIALQDVYLAVICMFPGIYQTFNDQMTSRRSINSVSN</sequence>
<feature type="region of interest" description="Disordered" evidence="1">
    <location>
        <begin position="373"/>
        <end position="403"/>
    </location>
</feature>
<protein>
    <recommendedName>
        <fullName evidence="4">Ubiquitin-like domain-containing protein</fullName>
    </recommendedName>
</protein>
<reference evidence="2 3" key="2">
    <citation type="journal article" date="2016" name="FEMS Yeast Res.">
        <title>Curation of the genome annotation of Pichia pastoris (Komagataella phaffii) CBS7435 from gene level to protein function.</title>
        <authorList>
            <person name="Valli M."/>
            <person name="Tatto N.E."/>
            <person name="Peymann A."/>
            <person name="Gruber C."/>
            <person name="Landes N."/>
            <person name="Ekker H."/>
            <person name="Thallinger G.G."/>
            <person name="Mattanovich D."/>
            <person name="Gasser B."/>
            <person name="Graf A.B."/>
        </authorList>
    </citation>
    <scope>GENOME REANNOTATION</scope>
    <source>
        <strain evidence="2 3">ATCC 76273 / CBS 7435 / CECT 11047 / NRRL Y-11430 / Wegner 21-1</strain>
    </source>
</reference>
<evidence type="ECO:0008006" key="4">
    <source>
        <dbReference type="Google" id="ProtNLM"/>
    </source>
</evidence>
<evidence type="ECO:0000313" key="3">
    <source>
        <dbReference type="Proteomes" id="UP000006853"/>
    </source>
</evidence>
<dbReference type="AlphaFoldDB" id="A0A1G4KPP5"/>
<keyword evidence="3" id="KW-1185">Reference proteome</keyword>
<accession>A0A1G4KPP5</accession>
<dbReference type="EMBL" id="FR839629">
    <property type="protein sequence ID" value="SCV11987.1"/>
    <property type="molecule type" value="Genomic_DNA"/>
</dbReference>
<reference evidence="2 3" key="1">
    <citation type="journal article" date="2011" name="J. Biotechnol.">
        <title>High-quality genome sequence of Pichia pastoris CBS7435.</title>
        <authorList>
            <person name="Kuberl A."/>
            <person name="Schneider J."/>
            <person name="Thallinger G.G."/>
            <person name="Anderl I."/>
            <person name="Wibberg D."/>
            <person name="Hajek T."/>
            <person name="Jaenicke S."/>
            <person name="Brinkrolf K."/>
            <person name="Goesmann A."/>
            <person name="Szczepanowski R."/>
            <person name="Puhler A."/>
            <person name="Schwab H."/>
            <person name="Glieder A."/>
            <person name="Pichler H."/>
        </authorList>
    </citation>
    <scope>NUCLEOTIDE SEQUENCE [LARGE SCALE GENOMIC DNA]</scope>
    <source>
        <strain evidence="3">ATCC 76273 / CBS 7435 / CECT 11047 / NRRL Y-11430 / Wegner 21-1</strain>
    </source>
</reference>
<evidence type="ECO:0000313" key="2">
    <source>
        <dbReference type="EMBL" id="SCV11987.1"/>
    </source>
</evidence>
<organism evidence="2 3">
    <name type="scientific">Komagataella phaffii (strain ATCC 76273 / CBS 7435 / CECT 11047 / NRRL Y-11430 / Wegner 21-1)</name>
    <name type="common">Yeast</name>
    <name type="synonym">Pichia pastoris</name>
    <dbReference type="NCBI Taxonomy" id="981350"/>
    <lineage>
        <taxon>Eukaryota</taxon>
        <taxon>Fungi</taxon>
        <taxon>Dikarya</taxon>
        <taxon>Ascomycota</taxon>
        <taxon>Saccharomycotina</taxon>
        <taxon>Pichiomycetes</taxon>
        <taxon>Pichiales</taxon>
        <taxon>Pichiaceae</taxon>
        <taxon>Komagataella</taxon>
    </lineage>
</organism>
<gene>
    <name evidence="2" type="ordered locus">PP7435_Chr2-0232</name>
</gene>
<feature type="compositionally biased region" description="Basic and acidic residues" evidence="1">
    <location>
        <begin position="373"/>
        <end position="396"/>
    </location>
</feature>
<evidence type="ECO:0000256" key="1">
    <source>
        <dbReference type="SAM" id="MobiDB-lite"/>
    </source>
</evidence>
<dbReference type="Proteomes" id="UP000006853">
    <property type="component" value="Chromosome 2"/>
</dbReference>
<name>A0A1G4KPP5_KOMPC</name>